<dbReference type="FunFam" id="2.10.25.10:FF:000051">
    <property type="entry name" value="Laminin subunit alpha 4"/>
    <property type="match status" value="1"/>
</dbReference>
<feature type="domain" description="Laminin EGF-like" evidence="9">
    <location>
        <begin position="20"/>
        <end position="73"/>
    </location>
</feature>
<reference evidence="10" key="3">
    <citation type="submission" date="2025-09" db="UniProtKB">
        <authorList>
            <consortium name="Ensembl"/>
        </authorList>
    </citation>
    <scope>IDENTIFICATION</scope>
    <source>
        <strain evidence="10">Hd-rR</strain>
    </source>
</reference>
<evidence type="ECO:0000313" key="11">
    <source>
        <dbReference type="Proteomes" id="UP000001038"/>
    </source>
</evidence>
<dbReference type="Proteomes" id="UP000001038">
    <property type="component" value="Chromosome 7"/>
</dbReference>
<comment type="caution">
    <text evidence="8">Lacks conserved residue(s) required for the propagation of feature annotation.</text>
</comment>
<evidence type="ECO:0000256" key="4">
    <source>
        <dbReference type="ARBA" id="ARBA00022869"/>
    </source>
</evidence>
<evidence type="ECO:0000313" key="10">
    <source>
        <dbReference type="Ensembl" id="ENSORLP00000036755.1"/>
    </source>
</evidence>
<feature type="disulfide bond" evidence="8">
    <location>
        <begin position="57"/>
        <end position="71"/>
    </location>
</feature>
<evidence type="ECO:0000259" key="9">
    <source>
        <dbReference type="PROSITE" id="PS50027"/>
    </source>
</evidence>
<dbReference type="InParanoid" id="A0A3B3HYF6"/>
<reference evidence="10 11" key="1">
    <citation type="journal article" date="2007" name="Nature">
        <title>The medaka draft genome and insights into vertebrate genome evolution.</title>
        <authorList>
            <person name="Kasahara M."/>
            <person name="Naruse K."/>
            <person name="Sasaki S."/>
            <person name="Nakatani Y."/>
            <person name="Qu W."/>
            <person name="Ahsan B."/>
            <person name="Yamada T."/>
            <person name="Nagayasu Y."/>
            <person name="Doi K."/>
            <person name="Kasai Y."/>
            <person name="Jindo T."/>
            <person name="Kobayashi D."/>
            <person name="Shimada A."/>
            <person name="Toyoda A."/>
            <person name="Kuroki Y."/>
            <person name="Fujiyama A."/>
            <person name="Sasaki T."/>
            <person name="Shimizu A."/>
            <person name="Asakawa S."/>
            <person name="Shimizu N."/>
            <person name="Hashimoto S."/>
            <person name="Yang J."/>
            <person name="Lee Y."/>
            <person name="Matsushima K."/>
            <person name="Sugano S."/>
            <person name="Sakaizumi M."/>
            <person name="Narita T."/>
            <person name="Ohishi K."/>
            <person name="Haga S."/>
            <person name="Ohta F."/>
            <person name="Nomoto H."/>
            <person name="Nogata K."/>
            <person name="Morishita T."/>
            <person name="Endo T."/>
            <person name="Shin-I T."/>
            <person name="Takeda H."/>
            <person name="Morishita S."/>
            <person name="Kohara Y."/>
        </authorList>
    </citation>
    <scope>NUCLEOTIDE SEQUENCE [LARGE SCALE GENOMIC DNA]</scope>
    <source>
        <strain evidence="10 11">Hd-rR</strain>
    </source>
</reference>
<dbReference type="AlphaFoldDB" id="A0A3B3HYF6"/>
<dbReference type="InterPro" id="IPR050440">
    <property type="entry name" value="Laminin/Netrin_ECM"/>
</dbReference>
<evidence type="ECO:0000256" key="8">
    <source>
        <dbReference type="PROSITE-ProRule" id="PRU00460"/>
    </source>
</evidence>
<dbReference type="PANTHER" id="PTHR10574:SF406">
    <property type="entry name" value="LAMININ SUBUNIT ALPHA 5"/>
    <property type="match status" value="1"/>
</dbReference>
<dbReference type="Ensembl" id="ENSORLT00000036042.1">
    <property type="protein sequence ID" value="ENSORLP00000036755.1"/>
    <property type="gene ID" value="ENSORLG00000022576.1"/>
</dbReference>
<accession>A0A3B3HYF6</accession>
<dbReference type="CDD" id="cd00055">
    <property type="entry name" value="EGF_Lam"/>
    <property type="match status" value="2"/>
</dbReference>
<dbReference type="InterPro" id="IPR056863">
    <property type="entry name" value="LMN_ATRN_NET-like_EGF"/>
</dbReference>
<dbReference type="InterPro" id="IPR002049">
    <property type="entry name" value="LE_dom"/>
</dbReference>
<dbReference type="SUPFAM" id="SSF57196">
    <property type="entry name" value="EGF/Laminin"/>
    <property type="match status" value="2"/>
</dbReference>
<keyword evidence="11" id="KW-1185">Reference proteome</keyword>
<dbReference type="Gene3D" id="2.10.25.10">
    <property type="entry name" value="Laminin"/>
    <property type="match status" value="2"/>
</dbReference>
<keyword evidence="4" id="KW-0084">Basement membrane</keyword>
<keyword evidence="2" id="KW-0732">Signal</keyword>
<organism evidence="10 11">
    <name type="scientific">Oryzias latipes</name>
    <name type="common">Japanese rice fish</name>
    <name type="synonym">Japanese killifish</name>
    <dbReference type="NCBI Taxonomy" id="8090"/>
    <lineage>
        <taxon>Eukaryota</taxon>
        <taxon>Metazoa</taxon>
        <taxon>Chordata</taxon>
        <taxon>Craniata</taxon>
        <taxon>Vertebrata</taxon>
        <taxon>Euteleostomi</taxon>
        <taxon>Actinopterygii</taxon>
        <taxon>Neopterygii</taxon>
        <taxon>Teleostei</taxon>
        <taxon>Neoteleostei</taxon>
        <taxon>Acanthomorphata</taxon>
        <taxon>Ovalentaria</taxon>
        <taxon>Atherinomorphae</taxon>
        <taxon>Beloniformes</taxon>
        <taxon>Adrianichthyidae</taxon>
        <taxon>Oryziinae</taxon>
        <taxon>Oryzias</taxon>
    </lineage>
</organism>
<evidence type="ECO:0000256" key="5">
    <source>
        <dbReference type="ARBA" id="ARBA00023157"/>
    </source>
</evidence>
<dbReference type="PROSITE" id="PS50027">
    <property type="entry name" value="EGF_LAM_2"/>
    <property type="match status" value="1"/>
</dbReference>
<keyword evidence="4" id="KW-0272">Extracellular matrix</keyword>
<evidence type="ECO:0000256" key="3">
    <source>
        <dbReference type="ARBA" id="ARBA00022737"/>
    </source>
</evidence>
<evidence type="ECO:0000256" key="6">
    <source>
        <dbReference type="ARBA" id="ARBA00023180"/>
    </source>
</evidence>
<dbReference type="SMART" id="SM00180">
    <property type="entry name" value="EGF_Lam"/>
    <property type="match status" value="2"/>
</dbReference>
<keyword evidence="5 8" id="KW-1015">Disulfide bond</keyword>
<proteinExistence type="predicted"/>
<keyword evidence="3" id="KW-0677">Repeat</keyword>
<keyword evidence="4" id="KW-0964">Secreted</keyword>
<protein>
    <recommendedName>
        <fullName evidence="9">Laminin EGF-like domain-containing protein</fullName>
    </recommendedName>
</protein>
<dbReference type="Pfam" id="PF24973">
    <property type="entry name" value="EGF_LMN_ATRN"/>
    <property type="match status" value="1"/>
</dbReference>
<keyword evidence="7 8" id="KW-0424">Laminin EGF-like domain</keyword>
<feature type="disulfide bond" evidence="8">
    <location>
        <begin position="45"/>
        <end position="54"/>
    </location>
</feature>
<reference evidence="10" key="2">
    <citation type="submission" date="2025-08" db="UniProtKB">
        <authorList>
            <consortium name="Ensembl"/>
        </authorList>
    </citation>
    <scope>IDENTIFICATION</scope>
    <source>
        <strain evidence="10">Hd-rR</strain>
    </source>
</reference>
<evidence type="ECO:0000256" key="2">
    <source>
        <dbReference type="ARBA" id="ARBA00022729"/>
    </source>
</evidence>
<keyword evidence="6" id="KW-0325">Glycoprotein</keyword>
<dbReference type="GO" id="GO:0005604">
    <property type="term" value="C:basement membrane"/>
    <property type="evidence" value="ECO:0007669"/>
    <property type="project" value="UniProtKB-SubCell"/>
</dbReference>
<evidence type="ECO:0000256" key="7">
    <source>
        <dbReference type="ARBA" id="ARBA00023292"/>
    </source>
</evidence>
<dbReference type="STRING" id="8090.ENSORLP00000036755"/>
<name>A0A3B3HYF6_ORYLA</name>
<evidence type="ECO:0000256" key="1">
    <source>
        <dbReference type="ARBA" id="ARBA00004302"/>
    </source>
</evidence>
<dbReference type="Bgee" id="ENSORLG00000022576">
    <property type="expression patterns" value="Expressed in mesonephros and 13 other cell types or tissues"/>
</dbReference>
<dbReference type="PROSITE" id="PS01248">
    <property type="entry name" value="EGF_LAM_1"/>
    <property type="match status" value="2"/>
</dbReference>
<comment type="subcellular location">
    <subcellularLocation>
        <location evidence="1">Secreted</location>
        <location evidence="1">Extracellular space</location>
        <location evidence="1">Extracellular matrix</location>
        <location evidence="1">Basement membrane</location>
    </subcellularLocation>
</comment>
<sequence>MPIMWKSACVQPTTVETLPCNCNGNSDPNMLFIDCHPQTGKCLSCMHNTAGDHCHLCAPGFYGDAISAKNCTSQSLGQCACQPGVNGPNCRQCAPGFWDYGTNGCKSECEGKS</sequence>
<dbReference type="PANTHER" id="PTHR10574">
    <property type="entry name" value="NETRIN/LAMININ-RELATED"/>
    <property type="match status" value="1"/>
</dbReference>
<dbReference type="GO" id="GO:0005576">
    <property type="term" value="C:extracellular region"/>
    <property type="evidence" value="ECO:0007669"/>
    <property type="project" value="UniProtKB-ARBA"/>
</dbReference>